<keyword evidence="2" id="KW-1185">Reference proteome</keyword>
<dbReference type="RefSeq" id="YP_001994638.1">
    <property type="nucleotide sequence ID" value="NC_011020.1"/>
</dbReference>
<proteinExistence type="predicted"/>
<dbReference type="Proteomes" id="UP000001210">
    <property type="component" value="Segment"/>
</dbReference>
<dbReference type="EMBL" id="EU744251">
    <property type="protein sequence ID" value="ACE80106.1"/>
    <property type="molecule type" value="Genomic_DNA"/>
</dbReference>
<evidence type="ECO:0000313" key="1">
    <source>
        <dbReference type="EMBL" id="ACE80106.1"/>
    </source>
</evidence>
<reference evidence="1 2" key="1">
    <citation type="submission" date="2008-05" db="EMBL/GenBank/DDBJ databases">
        <authorList>
            <person name="Bonnell L."/>
            <person name="Offner S."/>
            <person name="Houtz J.M."/>
            <person name="Pedulla M.L."/>
            <person name="Weber R.J."/>
            <person name="Chambers R.A."/>
            <person name="Jacobs-Sera D."/>
            <person name="Hendrix R.W."/>
            <person name="Hatfull G.F."/>
        </authorList>
    </citation>
    <scope>NUCLEOTIDE SEQUENCE [LARGE SCALE GENOMIC DNA]</scope>
</reference>
<dbReference type="GeneID" id="6417349"/>
<dbReference type="KEGG" id="vg:6417349"/>
<organism evidence="1 2">
    <name type="scientific">Mycobacterium phage Jasper</name>
    <dbReference type="NCBI Taxonomy" id="2914014"/>
    <lineage>
        <taxon>Viruses</taxon>
        <taxon>Duplodnaviria</taxon>
        <taxon>Heunggongvirae</taxon>
        <taxon>Uroviricota</taxon>
        <taxon>Caudoviricetes</taxon>
        <taxon>Fromanvirus</taxon>
        <taxon>Fromanvirus jasper</taxon>
    </lineage>
</organism>
<accession>B3VGX9</accession>
<name>B3VGX9_9CAUD</name>
<gene>
    <name evidence="1" type="primary">91</name>
    <name evidence="1" type="ORF">Jasper_91</name>
</gene>
<sequence length="121" mass="13347">MTRNERENPMSHFTIVATTVEEFGGVTNREPRTRYNDRAEALAAAIDLGQEIAGPVREGYRRPTVAVVRDEDRGLVVQVGNADVDAEYTVIYPVEWQPAAAAKLPDGTGLGHLRDRKASVR</sequence>
<evidence type="ECO:0000313" key="2">
    <source>
        <dbReference type="Proteomes" id="UP000001210"/>
    </source>
</evidence>
<protein>
    <submittedName>
        <fullName evidence="1">Uncharacterized protein</fullName>
    </submittedName>
</protein>